<dbReference type="GeneID" id="9227484"/>
<evidence type="ECO:0000313" key="2">
    <source>
        <dbReference type="EMBL" id="EEQ35354.1"/>
    </source>
</evidence>
<dbReference type="eggNOG" id="ENOG502S8DI">
    <property type="taxonomic scope" value="Eukaryota"/>
</dbReference>
<dbReference type="VEuPathDB" id="FungiDB:MCYG_08173"/>
<sequence length="771" mass="86714">MSVSDIHTTLNVLITLGQEIKKRLNSLNQAAEDLQLLIVNLQLLMTVFENPANEDIIRAHVSEFVAMLDVLQSIADCCAKCATALDIEPSVERDVGANKEIFGRKLIRRIWALNKIPSLLADIQRKAEHLQRVYSAVSVMILQDVKTRQSEATGREVAGSGDRVGRDIRPEDLLNRDFTTNFASIDLLLGSLMQECQSLRQQLQDTMIYPDRSAIEHYEKDNPEGMAFWKDRFQKRELSLSAFRYEVLYVSWARFIHEVEQSFVLNTMPTAVYETGNIDVIRRKGSRYSINPNGTRRLATTRALWLPALQSALDPLHRGYVKPQNYFSFLETSSLSEKIRALALENAGYGMLVECERDPSDIALPASIESPAGHVGWLSAQVVTVSTPEELGIATEKEVMESSNENLFSCFSGAMQDIYVYVRYLQTGQIERKSLLRQIRPIGGIAVGATLSTRHEMESGAHAWGPDQHVTEFKACYGGRYTIAAGVGANATLFSTTPIKHSFDNMLREEVQNATSSLPELEYLLLGPSRTFSTAPCIGEKIQQIEYDGYWHDSRVTVVEEDEVEFVDWYEAPIISDPGSAVSQDGRANDEEDGFRLLFSSEQLTTLGKGTRRVWRPWRRNMTSYNIRPYRCLHVGDFVDAPVMYPDFRLHYHDISDAQLYLPARIIEVQGDQYVVEFSAALLAHEWWPGRLPKGTPIEVVPQSGVTIANPHDFSRLTVSMDLVRPLSVGPRPVLGIQSAKPARWSSFQGVRLGNLEDLLEQSLWENGGCT</sequence>
<keyword evidence="3" id="KW-1185">Reference proteome</keyword>
<evidence type="ECO:0000256" key="1">
    <source>
        <dbReference type="SAM" id="Coils"/>
    </source>
</evidence>
<feature type="coiled-coil region" evidence="1">
    <location>
        <begin position="17"/>
        <end position="44"/>
    </location>
</feature>
<name>C5FZQ1_ARTOC</name>
<proteinExistence type="predicted"/>
<evidence type="ECO:0000313" key="3">
    <source>
        <dbReference type="Proteomes" id="UP000002035"/>
    </source>
</evidence>
<accession>C5FZQ1</accession>
<organism evidence="2 3">
    <name type="scientific">Arthroderma otae (strain ATCC MYA-4605 / CBS 113480)</name>
    <name type="common">Microsporum canis</name>
    <dbReference type="NCBI Taxonomy" id="554155"/>
    <lineage>
        <taxon>Eukaryota</taxon>
        <taxon>Fungi</taxon>
        <taxon>Dikarya</taxon>
        <taxon>Ascomycota</taxon>
        <taxon>Pezizomycotina</taxon>
        <taxon>Eurotiomycetes</taxon>
        <taxon>Eurotiomycetidae</taxon>
        <taxon>Onygenales</taxon>
        <taxon>Arthrodermataceae</taxon>
        <taxon>Microsporum</taxon>
    </lineage>
</organism>
<reference evidence="3" key="1">
    <citation type="journal article" date="2012" name="MBio">
        <title>Comparative genome analysis of Trichophyton rubrum and related dermatophytes reveals candidate genes involved in infection.</title>
        <authorList>
            <person name="Martinez D.A."/>
            <person name="Oliver B.G."/>
            <person name="Graeser Y."/>
            <person name="Goldberg J.M."/>
            <person name="Li W."/>
            <person name="Martinez-Rossi N.M."/>
            <person name="Monod M."/>
            <person name="Shelest E."/>
            <person name="Barton R.C."/>
            <person name="Birch E."/>
            <person name="Brakhage A.A."/>
            <person name="Chen Z."/>
            <person name="Gurr S.J."/>
            <person name="Heiman D."/>
            <person name="Heitman J."/>
            <person name="Kosti I."/>
            <person name="Rossi A."/>
            <person name="Saif S."/>
            <person name="Samalova M."/>
            <person name="Saunders C.W."/>
            <person name="Shea T."/>
            <person name="Summerbell R.C."/>
            <person name="Xu J."/>
            <person name="Young S."/>
            <person name="Zeng Q."/>
            <person name="Birren B.W."/>
            <person name="Cuomo C.A."/>
            <person name="White T.C."/>
        </authorList>
    </citation>
    <scope>NUCLEOTIDE SEQUENCE [LARGE SCALE GENOMIC DNA]</scope>
    <source>
        <strain evidence="3">ATCC MYA-4605 / CBS 113480</strain>
    </source>
</reference>
<dbReference type="AlphaFoldDB" id="C5FZQ1"/>
<dbReference type="RefSeq" id="XP_002843090.1">
    <property type="nucleotide sequence ID" value="XM_002843044.1"/>
</dbReference>
<dbReference type="OMA" id="FWKDRFQ"/>
<gene>
    <name evidence="2" type="ORF">MCYG_08173</name>
</gene>
<dbReference type="EMBL" id="DS995708">
    <property type="protein sequence ID" value="EEQ35354.1"/>
    <property type="molecule type" value="Genomic_DNA"/>
</dbReference>
<protein>
    <recommendedName>
        <fullName evidence="4">Fungal N-terminal domain-containing protein</fullName>
    </recommendedName>
</protein>
<keyword evidence="1" id="KW-0175">Coiled coil</keyword>
<dbReference type="Proteomes" id="UP000002035">
    <property type="component" value="Unassembled WGS sequence"/>
</dbReference>
<evidence type="ECO:0008006" key="4">
    <source>
        <dbReference type="Google" id="ProtNLM"/>
    </source>
</evidence>
<dbReference type="HOGENOM" id="CLU_023124_0_0_1"/>
<dbReference type="OrthoDB" id="5374688at2759"/>